<comment type="similarity">
    <text evidence="1">Belongs to the TEL2 family.</text>
</comment>
<dbReference type="OMA" id="ARIFACW"/>
<dbReference type="HOGENOM" id="CLU_011808_0_0_1"/>
<proteinExistence type="inferred from homology"/>
<dbReference type="STRING" id="1037660.A0A066WLB3"/>
<dbReference type="InterPro" id="IPR051970">
    <property type="entry name" value="TEL2_Regulation"/>
</dbReference>
<evidence type="ECO:0000259" key="3">
    <source>
        <dbReference type="Pfam" id="PF10193"/>
    </source>
</evidence>
<evidence type="ECO:0000313" key="5">
    <source>
        <dbReference type="Proteomes" id="UP000027361"/>
    </source>
</evidence>
<dbReference type="InterPro" id="IPR038528">
    <property type="entry name" value="TEL2_C_sf"/>
</dbReference>
<evidence type="ECO:0000256" key="2">
    <source>
        <dbReference type="SAM" id="MobiDB-lite"/>
    </source>
</evidence>
<comment type="caution">
    <text evidence="4">The sequence shown here is derived from an EMBL/GenBank/DDBJ whole genome shotgun (WGS) entry which is preliminary data.</text>
</comment>
<dbReference type="PANTHER" id="PTHR15830:SF10">
    <property type="entry name" value="TELOMERE LENGTH REGULATION PROTEIN TEL2 HOMOLOG"/>
    <property type="match status" value="1"/>
</dbReference>
<gene>
    <name evidence="4" type="ORF">K437DRAFT_271580</name>
</gene>
<dbReference type="GeneID" id="25266280"/>
<evidence type="ECO:0000313" key="4">
    <source>
        <dbReference type="EMBL" id="KDN53348.1"/>
    </source>
</evidence>
<dbReference type="RefSeq" id="XP_013246187.1">
    <property type="nucleotide sequence ID" value="XM_013390733.1"/>
</dbReference>
<dbReference type="EMBL" id="JMSN01000002">
    <property type="protein sequence ID" value="KDN53348.1"/>
    <property type="molecule type" value="Genomic_DNA"/>
</dbReference>
<dbReference type="GO" id="GO:0005829">
    <property type="term" value="C:cytosol"/>
    <property type="evidence" value="ECO:0007669"/>
    <property type="project" value="TreeGrafter"/>
</dbReference>
<dbReference type="GO" id="GO:0042162">
    <property type="term" value="F:telomeric DNA binding"/>
    <property type="evidence" value="ECO:0007669"/>
    <property type="project" value="TreeGrafter"/>
</dbReference>
<organism evidence="4 5">
    <name type="scientific">Tilletiaria anomala (strain ATCC 24038 / CBS 436.72 / UBC 951)</name>
    <dbReference type="NCBI Taxonomy" id="1037660"/>
    <lineage>
        <taxon>Eukaryota</taxon>
        <taxon>Fungi</taxon>
        <taxon>Dikarya</taxon>
        <taxon>Basidiomycota</taxon>
        <taxon>Ustilaginomycotina</taxon>
        <taxon>Exobasidiomycetes</taxon>
        <taxon>Georgefischeriales</taxon>
        <taxon>Tilletiariaceae</taxon>
        <taxon>Tilletiaria</taxon>
    </lineage>
</organism>
<dbReference type="Gene3D" id="1.25.40.720">
    <property type="entry name" value="Telomere length regulation protein 2, C-terminal domain"/>
    <property type="match status" value="1"/>
</dbReference>
<dbReference type="InterPro" id="IPR019337">
    <property type="entry name" value="Telomere_length_regulation_dom"/>
</dbReference>
<reference evidence="4 5" key="1">
    <citation type="submission" date="2014-05" db="EMBL/GenBank/DDBJ databases">
        <title>Draft genome sequence of a rare smut relative, Tilletiaria anomala UBC 951.</title>
        <authorList>
            <consortium name="DOE Joint Genome Institute"/>
            <person name="Toome M."/>
            <person name="Kuo A."/>
            <person name="Henrissat B."/>
            <person name="Lipzen A."/>
            <person name="Tritt A."/>
            <person name="Yoshinaga Y."/>
            <person name="Zane M."/>
            <person name="Barry K."/>
            <person name="Grigoriev I.V."/>
            <person name="Spatafora J.W."/>
            <person name="Aimea M.C."/>
        </authorList>
    </citation>
    <scope>NUCLEOTIDE SEQUENCE [LARGE SCALE GENOMIC DNA]</scope>
    <source>
        <strain evidence="4 5">UBC 951</strain>
    </source>
</reference>
<feature type="region of interest" description="Disordered" evidence="2">
    <location>
        <begin position="789"/>
        <end position="822"/>
    </location>
</feature>
<dbReference type="GO" id="GO:0051083">
    <property type="term" value="P:'de novo' cotranslational protein folding"/>
    <property type="evidence" value="ECO:0007669"/>
    <property type="project" value="TreeGrafter"/>
</dbReference>
<evidence type="ECO:0000256" key="1">
    <source>
        <dbReference type="ARBA" id="ARBA00006133"/>
    </source>
</evidence>
<sequence length="1232" mass="133771">MDERSVLRNILEELRSSSIKSVAQLLRHLLDPLRLILTSPDDENQYHICLEELALLSESSGGHGLEPAVILSSSSSIQRYTSWHESVDLAALRKRMLASSFVEDVQFALLTQIGITWGDHMDRSLWNSLLENWFFPNLQDAARAKARQASDTRPFVVEVDAKGKGKAGESQATDEVLYASSMITAAGLRTVTKLLSEARAMSARDGNASEGSLPSAALAPITKDCLLHVLQRLQPCTPLDMLYKGIRHESSRTRGLLQWKDAVAQMTALPARIANLTQGKPPDGLQDKIFFSHFAATLCELVLSMSKNPRASDDPSAVAFCLIRLLRHGFVNITPQGKSATARRETFWGSVIPSVLCHSALAQPIVNSPDSRMLQSFDTNWPRSYRETWLACIDELSGTDRVALRTSMIAFLEVLWSRCTDHGSDEITTTTERHRPGTEGTIFLAKEMLQRAIFGAALLSLFCGRLSQYANFQGLPTSANTAEGGSDGEDAENDNDMISHFRGCISDLILPRSSARASLSAPRYGPSIARSFAIWIQASTMSMSPEKRLEDLSTLLHAMLALWGDASLVRIMSQKEDSYLTVIILALSAQLVQLFECCKGNTNAESLVSAALQKLTMTPDFSNGVAAHLDHGDPLTRRMGMLVAEVITENAAIANIGSAGKSVKPAQLHFGSAIWDGKGEGREEARVLRAMAHSWPNDTMVCSLLRAGDPQAALGIKTSAPVISSAADMSVSDVKLSRSRLPTVRQNSGISKEQRTKTPLMQKPKKASLITLLDEVSIADEHLRTFKSVDDTVEDQSSSGSDSSDEDPPESTKADFGLEDDGTLGSAETALKLPSESRQKVPIYIMELAPLFRKNERQANRIALHKAEALIRKKAGWGGEVDENAADLSFAICGLQNNFGVKDFDNLKTRCLTALICASPRIANGVVIEQFFHPQYSISQRYVMLNAIAFAALELAGETEPTSGCTNEGADRLSQLVSDLSLQASAKAKSDGEAHVPAIQREKALKVSVSIRAPSRPLTASIGGTAQAGPRFPGALVRPALLYIEIAASFFIHPIVTRTWAHMEEASVRNSRAVGGYLGAGAGALFAPVLVARLLDTLSILAHAGRNAREYGEIIAPELLELVIGVARIVYPLAAAHQIHASNLSDNEDASNRLQSASASLVLTVLNDLWEADEGQSLLRRHNSTLNDVHELMEATFQREDARSGKAARPAAAVILRIAEIRSTWKSANVLL</sequence>
<feature type="region of interest" description="Disordered" evidence="2">
    <location>
        <begin position="738"/>
        <end position="763"/>
    </location>
</feature>
<feature type="domain" description="Telomere length regulation protein conserved" evidence="3">
    <location>
        <begin position="842"/>
        <end position="952"/>
    </location>
</feature>
<dbReference type="AlphaFoldDB" id="A0A066WLB3"/>
<keyword evidence="5" id="KW-1185">Reference proteome</keyword>
<dbReference type="InParanoid" id="A0A066WLB3"/>
<protein>
    <recommendedName>
        <fullName evidence="3">Telomere length regulation protein conserved domain-containing protein</fullName>
    </recommendedName>
</protein>
<dbReference type="Pfam" id="PF10193">
    <property type="entry name" value="Telomere_reg-2"/>
    <property type="match status" value="1"/>
</dbReference>
<name>A0A066WLB3_TILAU</name>
<dbReference type="OrthoDB" id="10254187at2759"/>
<accession>A0A066WLB3</accession>
<dbReference type="GO" id="GO:0051879">
    <property type="term" value="F:Hsp90 protein binding"/>
    <property type="evidence" value="ECO:0007669"/>
    <property type="project" value="TreeGrafter"/>
</dbReference>
<dbReference type="PANTHER" id="PTHR15830">
    <property type="entry name" value="TELOMERE LENGTH REGULATION PROTEIN TEL2 FAMILY MEMBER"/>
    <property type="match status" value="1"/>
</dbReference>
<dbReference type="Proteomes" id="UP000027361">
    <property type="component" value="Unassembled WGS sequence"/>
</dbReference>